<reference evidence="2 3" key="1">
    <citation type="submission" date="2017-07" db="EMBL/GenBank/DDBJ databases">
        <title>Mechanisms for carbon and nitrogen cycling indicate functional differentiation within the Candidate Phyla Radiation.</title>
        <authorList>
            <person name="Danczak R.E."/>
            <person name="Johnston M.D."/>
            <person name="Kenah C."/>
            <person name="Slattery M."/>
            <person name="Wrighton K.C."/>
            <person name="Wilkins M.J."/>
        </authorList>
    </citation>
    <scope>NUCLEOTIDE SEQUENCE [LARGE SCALE GENOMIC DNA]</scope>
    <source>
        <strain evidence="2">Licking1014_96</strain>
    </source>
</reference>
<dbReference type="PANTHER" id="PTHR11735:SF6">
    <property type="entry name" value="TRNA N6-ADENOSINE THREONYLCARBAMOYLTRANSFERASE, MITOCHONDRIAL"/>
    <property type="match status" value="1"/>
</dbReference>
<dbReference type="SUPFAM" id="SSF53067">
    <property type="entry name" value="Actin-like ATPase domain"/>
    <property type="match status" value="1"/>
</dbReference>
<evidence type="ECO:0000313" key="3">
    <source>
        <dbReference type="Proteomes" id="UP000318296"/>
    </source>
</evidence>
<protein>
    <submittedName>
        <fullName evidence="2">O-sialoglycoprotein endopeptidase</fullName>
    </submittedName>
</protein>
<evidence type="ECO:0000313" key="2">
    <source>
        <dbReference type="EMBL" id="TSC92132.1"/>
    </source>
</evidence>
<dbReference type="InterPro" id="IPR000905">
    <property type="entry name" value="Gcp-like_dom"/>
</dbReference>
<sequence>MIDSDDFNFSFSGLKTAVLYAVQDLEKHYKVTQLPNYTIAAVAAEFQQAVVDVLIAKTIRAARIYKAKSVMLGGGVAANKLLRRQLRLAVKKKLSVVSCLLPAAPLCTDNAAMIGLCAYYKYLENKNNLRSWREIKIDLNPKL</sequence>
<proteinExistence type="predicted"/>
<dbReference type="Pfam" id="PF00814">
    <property type="entry name" value="TsaD"/>
    <property type="match status" value="1"/>
</dbReference>
<dbReference type="Proteomes" id="UP000318296">
    <property type="component" value="Unassembled WGS sequence"/>
</dbReference>
<gene>
    <name evidence="2" type="ORF">CEN92_106</name>
</gene>
<dbReference type="AlphaFoldDB" id="A0A554LH07"/>
<dbReference type="EMBL" id="VMGH01000014">
    <property type="protein sequence ID" value="TSC92132.1"/>
    <property type="molecule type" value="Genomic_DNA"/>
</dbReference>
<dbReference type="PANTHER" id="PTHR11735">
    <property type="entry name" value="TRNA N6-ADENOSINE THREONYLCARBAMOYLTRANSFERASE"/>
    <property type="match status" value="1"/>
</dbReference>
<dbReference type="Gene3D" id="3.30.420.40">
    <property type="match status" value="2"/>
</dbReference>
<name>A0A554LH07_9BACT</name>
<evidence type="ECO:0000259" key="1">
    <source>
        <dbReference type="Pfam" id="PF00814"/>
    </source>
</evidence>
<accession>A0A554LH07</accession>
<dbReference type="InterPro" id="IPR043129">
    <property type="entry name" value="ATPase_NBD"/>
</dbReference>
<comment type="caution">
    <text evidence="2">The sequence shown here is derived from an EMBL/GenBank/DDBJ whole genome shotgun (WGS) entry which is preliminary data.</text>
</comment>
<feature type="domain" description="Gcp-like" evidence="1">
    <location>
        <begin position="7"/>
        <end position="115"/>
    </location>
</feature>
<organism evidence="2 3">
    <name type="scientific">Candidatus Berkelbacteria bacterium Licking1014_96</name>
    <dbReference type="NCBI Taxonomy" id="2017149"/>
    <lineage>
        <taxon>Bacteria</taxon>
        <taxon>Candidatus Berkelbacteria</taxon>
    </lineage>
</organism>